<dbReference type="InterPro" id="IPR012910">
    <property type="entry name" value="Plug_dom"/>
</dbReference>
<dbReference type="InterPro" id="IPR011662">
    <property type="entry name" value="Secretin/TonB_short_N"/>
</dbReference>
<dbReference type="PROSITE" id="PS52016">
    <property type="entry name" value="TONB_DEPENDENT_REC_3"/>
    <property type="match status" value="1"/>
</dbReference>
<keyword evidence="2 7" id="KW-0813">Transport</keyword>
<organism evidence="9 10">
    <name type="scientific">Chitinophaga niastensis</name>
    <dbReference type="NCBI Taxonomy" id="536980"/>
    <lineage>
        <taxon>Bacteria</taxon>
        <taxon>Pseudomonadati</taxon>
        <taxon>Bacteroidota</taxon>
        <taxon>Chitinophagia</taxon>
        <taxon>Chitinophagales</taxon>
        <taxon>Chitinophagaceae</taxon>
        <taxon>Chitinophaga</taxon>
    </lineage>
</organism>
<evidence type="ECO:0000256" key="5">
    <source>
        <dbReference type="ARBA" id="ARBA00023136"/>
    </source>
</evidence>
<name>A0A2P8HNN8_CHINA</name>
<protein>
    <submittedName>
        <fullName evidence="9">TonB-linked SusC/RagA family outer membrane protein</fullName>
    </submittedName>
</protein>
<evidence type="ECO:0000313" key="10">
    <source>
        <dbReference type="Proteomes" id="UP000240971"/>
    </source>
</evidence>
<dbReference type="InterPro" id="IPR023996">
    <property type="entry name" value="TonB-dep_OMP_SusC/RagA"/>
</dbReference>
<keyword evidence="6 7" id="KW-0998">Cell outer membrane</keyword>
<dbReference type="Proteomes" id="UP000240971">
    <property type="component" value="Unassembled WGS sequence"/>
</dbReference>
<keyword evidence="10" id="KW-1185">Reference proteome</keyword>
<evidence type="ECO:0000256" key="4">
    <source>
        <dbReference type="ARBA" id="ARBA00022692"/>
    </source>
</evidence>
<proteinExistence type="inferred from homology"/>
<keyword evidence="3 7" id="KW-1134">Transmembrane beta strand</keyword>
<evidence type="ECO:0000256" key="7">
    <source>
        <dbReference type="PROSITE-ProRule" id="PRU01360"/>
    </source>
</evidence>
<dbReference type="Pfam" id="PF13715">
    <property type="entry name" value="CarbopepD_reg_2"/>
    <property type="match status" value="1"/>
</dbReference>
<dbReference type="NCBIfam" id="TIGR04057">
    <property type="entry name" value="SusC_RagA_signa"/>
    <property type="match status" value="1"/>
</dbReference>
<dbReference type="AlphaFoldDB" id="A0A2P8HNN8"/>
<dbReference type="Pfam" id="PF07660">
    <property type="entry name" value="STN"/>
    <property type="match status" value="1"/>
</dbReference>
<dbReference type="NCBIfam" id="TIGR04056">
    <property type="entry name" value="OMP_RagA_SusC"/>
    <property type="match status" value="1"/>
</dbReference>
<feature type="domain" description="Secretin/TonB short N-terminal" evidence="8">
    <location>
        <begin position="70"/>
        <end position="121"/>
    </location>
</feature>
<evidence type="ECO:0000259" key="8">
    <source>
        <dbReference type="SMART" id="SM00965"/>
    </source>
</evidence>
<reference evidence="9 10" key="1">
    <citation type="submission" date="2018-03" db="EMBL/GenBank/DDBJ databases">
        <title>Genomic Encyclopedia of Archaeal and Bacterial Type Strains, Phase II (KMG-II): from individual species to whole genera.</title>
        <authorList>
            <person name="Goeker M."/>
        </authorList>
    </citation>
    <scope>NUCLEOTIDE SEQUENCE [LARGE SCALE GENOMIC DNA]</scope>
    <source>
        <strain evidence="9 10">DSM 24859</strain>
    </source>
</reference>
<evidence type="ECO:0000313" key="9">
    <source>
        <dbReference type="EMBL" id="PSL47822.1"/>
    </source>
</evidence>
<dbReference type="Gene3D" id="2.60.40.1120">
    <property type="entry name" value="Carboxypeptidase-like, regulatory domain"/>
    <property type="match status" value="1"/>
</dbReference>
<dbReference type="InterPro" id="IPR036942">
    <property type="entry name" value="Beta-barrel_TonB_sf"/>
</dbReference>
<dbReference type="EMBL" id="PYAW01000002">
    <property type="protein sequence ID" value="PSL47822.1"/>
    <property type="molecule type" value="Genomic_DNA"/>
</dbReference>
<dbReference type="SUPFAM" id="SSF56935">
    <property type="entry name" value="Porins"/>
    <property type="match status" value="1"/>
</dbReference>
<accession>A0A2P8HNN8</accession>
<dbReference type="Gene3D" id="2.40.170.20">
    <property type="entry name" value="TonB-dependent receptor, beta-barrel domain"/>
    <property type="match status" value="1"/>
</dbReference>
<dbReference type="InterPro" id="IPR037066">
    <property type="entry name" value="Plug_dom_sf"/>
</dbReference>
<evidence type="ECO:0000256" key="2">
    <source>
        <dbReference type="ARBA" id="ARBA00022448"/>
    </source>
</evidence>
<dbReference type="GO" id="GO:0009279">
    <property type="term" value="C:cell outer membrane"/>
    <property type="evidence" value="ECO:0007669"/>
    <property type="project" value="UniProtKB-SubCell"/>
</dbReference>
<gene>
    <name evidence="9" type="ORF">CLV51_102682</name>
</gene>
<evidence type="ECO:0000256" key="6">
    <source>
        <dbReference type="ARBA" id="ARBA00023237"/>
    </source>
</evidence>
<dbReference type="InterPro" id="IPR023997">
    <property type="entry name" value="TonB-dep_OMP_SusC/RagA_CS"/>
</dbReference>
<evidence type="ECO:0000256" key="3">
    <source>
        <dbReference type="ARBA" id="ARBA00022452"/>
    </source>
</evidence>
<keyword evidence="5 7" id="KW-0472">Membrane</keyword>
<dbReference type="InterPro" id="IPR039426">
    <property type="entry name" value="TonB-dep_rcpt-like"/>
</dbReference>
<dbReference type="Pfam" id="PF07715">
    <property type="entry name" value="Plug"/>
    <property type="match status" value="1"/>
</dbReference>
<dbReference type="SUPFAM" id="SSF49464">
    <property type="entry name" value="Carboxypeptidase regulatory domain-like"/>
    <property type="match status" value="1"/>
</dbReference>
<dbReference type="SMART" id="SM00965">
    <property type="entry name" value="STN"/>
    <property type="match status" value="1"/>
</dbReference>
<dbReference type="InterPro" id="IPR008969">
    <property type="entry name" value="CarboxyPept-like_regulatory"/>
</dbReference>
<dbReference type="Gene3D" id="2.170.130.10">
    <property type="entry name" value="TonB-dependent receptor, plug domain"/>
    <property type="match status" value="1"/>
</dbReference>
<keyword evidence="4 7" id="KW-0812">Transmembrane</keyword>
<evidence type="ECO:0000256" key="1">
    <source>
        <dbReference type="ARBA" id="ARBA00004571"/>
    </source>
</evidence>
<sequence length="1094" mass="120050">MKNDYRKQRSLYRPFFHKCLRIMKVMAVLIMVAVLQVQASTVFSQKKLNMDVKNVHLKEVLRLIMEQTEYRLFYNDNTLPDNKMVSLHAKNASLEEVLKTALTGTGFRYEIRPSGLVLIEPGVQAQNMITVTGVVADASGLPLPGVTVLQKNTNKGALTNDKGVYTLTVDGDAILTFSLIGFTPQDIPVNNRTTLDVTLRTATSNLDQVVVVGYGTQKKANLTGAVGTVNVAQAFKSRPVTNAQELLAGTVPGLNVSKGSGAVGSGASINIRGTATIGGSSGVLTLIDGIPGNINTLNPNDIASVSVLKDAASAAIYGSRAANGVILITTKKGQAGSKPAVDVSSSVGVQQPQFRLDFVGAADYMKLWDAALVNDGKAPVYGQQGQDDLKAGKIPDNRWYKDIYKKNTVINNNYVSVAGQKDDITYRLSGSYDYQDGTLPNNDYRRYTVRPDMTIKVTRNVSVSANIQYTETQITEPQGGTTGWQSQAARISPISPITSATGQYGLGSSMAGNPIAGVNEGGANKNKVKELMGIFDITYTPAKNWNIKGSYARYSYDSWSSSRLNTYNLYDDQGNIAAVKNQVNNLTNSASSSYRNTLQLITDYSLSMGLHHFKGLAGFSQELYNNNNFFASRDGMPFDNVNVLDIGTLNKQNGGSASEVAIQSVFGRLNYDYDGKYLLEANVRGDGSSRFAPGHRWGIFPSFSAGWNIHRENFIKDHFNWISALKLRASWGILGDAEKVGYYPTAQVLTFVPNIYGFNSAIAPGAYSETAVNPNLSWEEAKLGNIGLDAGFLDNKVGFTIDYFINNRTKILYQAPVSLEFGLNAPYSNLLSMQNKGLEVLLYYKDKQGDFNWGVNANASYSKNKITNLAGTGPWIGSNNYTAEGAQYQVPYGLQAIGLFQSADEIAKSPNQGPNIFPGNIKYKDQNNDGKIDGNDRVVLNTKVPIRFALNLNAGWKNFDFSANIYGTVNTYRYISGYEGWAFYLSQNARPMHLDAWTPENPHASYPRLSIQYTSNDTKYSSYWLRKADYLKLQNMQLGYTLPKRALDRLKINYLRVYVSGQNLATFSGYAGFDPEGGYYPLSKTWAFGVNLKF</sequence>
<comment type="similarity">
    <text evidence="7">Belongs to the TonB-dependent receptor family.</text>
</comment>
<comment type="subcellular location">
    <subcellularLocation>
        <location evidence="1 7">Cell outer membrane</location>
        <topology evidence="1 7">Multi-pass membrane protein</topology>
    </subcellularLocation>
</comment>
<comment type="caution">
    <text evidence="9">The sequence shown here is derived from an EMBL/GenBank/DDBJ whole genome shotgun (WGS) entry which is preliminary data.</text>
</comment>